<dbReference type="OrthoDB" id="2742389at2759"/>
<keyword evidence="2" id="KW-1185">Reference proteome</keyword>
<sequence>MANALVARASVEKFEWSGSITDAFKRVAGSKVTYATRPHTLTQSRAWHVRWVSENLRPFEIVEDHAYQMLMKTSRPEYKIMSAKMLAHDVCRVFVNAR</sequence>
<accession>A0A9P3GS94</accession>
<proteinExistence type="predicted"/>
<dbReference type="EMBL" id="BPQB01000136">
    <property type="protein sequence ID" value="GJF00149.1"/>
    <property type="molecule type" value="Genomic_DNA"/>
</dbReference>
<dbReference type="SUPFAM" id="SSF140996">
    <property type="entry name" value="Hermes dimerisation domain"/>
    <property type="match status" value="1"/>
</dbReference>
<dbReference type="Proteomes" id="UP000703269">
    <property type="component" value="Unassembled WGS sequence"/>
</dbReference>
<gene>
    <name evidence="1" type="ORF">PsYK624_164280</name>
</gene>
<reference evidence="1 2" key="1">
    <citation type="submission" date="2021-08" db="EMBL/GenBank/DDBJ databases">
        <title>Draft Genome Sequence of Phanerochaete sordida strain YK-624.</title>
        <authorList>
            <person name="Mori T."/>
            <person name="Dohra H."/>
            <person name="Suzuki T."/>
            <person name="Kawagishi H."/>
            <person name="Hirai H."/>
        </authorList>
    </citation>
    <scope>NUCLEOTIDE SEQUENCE [LARGE SCALE GENOMIC DNA]</scope>
    <source>
        <strain evidence="1 2">YK-624</strain>
    </source>
</reference>
<name>A0A9P3GS94_9APHY</name>
<organism evidence="1 2">
    <name type="scientific">Phanerochaete sordida</name>
    <dbReference type="NCBI Taxonomy" id="48140"/>
    <lineage>
        <taxon>Eukaryota</taxon>
        <taxon>Fungi</taxon>
        <taxon>Dikarya</taxon>
        <taxon>Basidiomycota</taxon>
        <taxon>Agaricomycotina</taxon>
        <taxon>Agaricomycetes</taxon>
        <taxon>Polyporales</taxon>
        <taxon>Phanerochaetaceae</taxon>
        <taxon>Phanerochaete</taxon>
    </lineage>
</organism>
<evidence type="ECO:0000313" key="2">
    <source>
        <dbReference type="Proteomes" id="UP000703269"/>
    </source>
</evidence>
<protein>
    <submittedName>
        <fullName evidence="1">Uncharacterized protein</fullName>
    </submittedName>
</protein>
<evidence type="ECO:0000313" key="1">
    <source>
        <dbReference type="EMBL" id="GJF00149.1"/>
    </source>
</evidence>
<dbReference type="AlphaFoldDB" id="A0A9P3GS94"/>
<comment type="caution">
    <text evidence="1">The sequence shown here is derived from an EMBL/GenBank/DDBJ whole genome shotgun (WGS) entry which is preliminary data.</text>
</comment>